<dbReference type="EMBL" id="JAANER010000004">
    <property type="protein sequence ID" value="KAG9191119.1"/>
    <property type="molecule type" value="Genomic_DNA"/>
</dbReference>
<sequence>MVGKYTKNKYCHQGERQYMQALAARRDLEIGQKKEEAYQNLFKTATPFMGVYRNLRGDFLKIVEAGNGFGREDVPAYEQVLNCGHLWMPCCPTGLSGTMFDEEREYGNDEFRYVLVLPMEIGFNFVGMLGEAKMWQRKPIRIITIPTDSGDFSIWDPVSTNQYDPSRSCVSVLLDGYTQEHPAGSLLPPRPSSSDSALGLVATPPQQLDTAGEAPPSFRPDHDGMAFLSGSNIAASSLGGGINSSIGEGVGGLDDMDFSFDPDVNCPVLDDGVNLSSGNDNSAVALLDGFQQLIDYNKSNDTPAQPDICPYPGYAPAKRWRST</sequence>
<dbReference type="AlphaFoldDB" id="A0AAD4IAL6"/>
<comment type="caution">
    <text evidence="2">The sequence shown here is derived from an EMBL/GenBank/DDBJ whole genome shotgun (WGS) entry which is preliminary data.</text>
</comment>
<proteinExistence type="predicted"/>
<organism evidence="2 3">
    <name type="scientific">Alternaria panax</name>
    <dbReference type="NCBI Taxonomy" id="48097"/>
    <lineage>
        <taxon>Eukaryota</taxon>
        <taxon>Fungi</taxon>
        <taxon>Dikarya</taxon>
        <taxon>Ascomycota</taxon>
        <taxon>Pezizomycotina</taxon>
        <taxon>Dothideomycetes</taxon>
        <taxon>Pleosporomycetidae</taxon>
        <taxon>Pleosporales</taxon>
        <taxon>Pleosporineae</taxon>
        <taxon>Pleosporaceae</taxon>
        <taxon>Alternaria</taxon>
        <taxon>Alternaria sect. Panax</taxon>
    </lineage>
</organism>
<accession>A0AAD4IAL6</accession>
<evidence type="ECO:0000313" key="2">
    <source>
        <dbReference type="EMBL" id="KAG9191119.1"/>
    </source>
</evidence>
<gene>
    <name evidence="2" type="ORF">G6011_09207</name>
</gene>
<evidence type="ECO:0000256" key="1">
    <source>
        <dbReference type="SAM" id="MobiDB-lite"/>
    </source>
</evidence>
<evidence type="ECO:0000313" key="3">
    <source>
        <dbReference type="Proteomes" id="UP001199106"/>
    </source>
</evidence>
<reference evidence="2" key="1">
    <citation type="submission" date="2021-07" db="EMBL/GenBank/DDBJ databases">
        <title>Genome Resource of American Ginseng Black Spot Pathogen Alternaria panax.</title>
        <authorList>
            <person name="Qiu C."/>
            <person name="Wang W."/>
            <person name="Liu Z."/>
        </authorList>
    </citation>
    <scope>NUCLEOTIDE SEQUENCE</scope>
    <source>
        <strain evidence="2">BNCC115425</strain>
    </source>
</reference>
<dbReference type="Proteomes" id="UP001199106">
    <property type="component" value="Unassembled WGS sequence"/>
</dbReference>
<feature type="region of interest" description="Disordered" evidence="1">
    <location>
        <begin position="181"/>
        <end position="200"/>
    </location>
</feature>
<name>A0AAD4IAL6_9PLEO</name>
<keyword evidence="3" id="KW-1185">Reference proteome</keyword>
<protein>
    <submittedName>
        <fullName evidence="2">Uncharacterized protein</fullName>
    </submittedName>
</protein>